<protein>
    <submittedName>
        <fullName evidence="3">Uncharacterized protein</fullName>
    </submittedName>
</protein>
<sequence length="203" mass="21444">MCTSALQIVFTIVLVAGTAATLIAMFTPGWRSMKSTAANATIKAIKDQSIPDASGIFKFLCNDANTASASNGGSSTNACDVWWTNKADWEKVVIAGMCLALIAEVAAFAWSFVTCFMCCCKSCLTPPLPILTAIATICLLVAVILFGVKHKDQINSIPTNVGQLETKDNVGYSFWIAIVAVILMAVDTVIGVLLTKSAKVSPI</sequence>
<keyword evidence="1" id="KW-0472">Membrane</keyword>
<feature type="transmembrane region" description="Helical" evidence="1">
    <location>
        <begin position="7"/>
        <end position="26"/>
    </location>
</feature>
<name>A0A914UMI0_9BILA</name>
<keyword evidence="1" id="KW-1133">Transmembrane helix</keyword>
<accession>A0A914UMI0</accession>
<evidence type="ECO:0000313" key="2">
    <source>
        <dbReference type="Proteomes" id="UP000887566"/>
    </source>
</evidence>
<feature type="transmembrane region" description="Helical" evidence="1">
    <location>
        <begin position="172"/>
        <end position="194"/>
    </location>
</feature>
<organism evidence="2 3">
    <name type="scientific">Plectus sambesii</name>
    <dbReference type="NCBI Taxonomy" id="2011161"/>
    <lineage>
        <taxon>Eukaryota</taxon>
        <taxon>Metazoa</taxon>
        <taxon>Ecdysozoa</taxon>
        <taxon>Nematoda</taxon>
        <taxon>Chromadorea</taxon>
        <taxon>Plectida</taxon>
        <taxon>Plectina</taxon>
        <taxon>Plectoidea</taxon>
        <taxon>Plectidae</taxon>
        <taxon>Plectus</taxon>
    </lineage>
</organism>
<dbReference type="Pfam" id="PF06653">
    <property type="entry name" value="Claudin_3"/>
    <property type="match status" value="1"/>
</dbReference>
<dbReference type="Gene3D" id="1.20.140.150">
    <property type="match status" value="1"/>
</dbReference>
<dbReference type="Proteomes" id="UP000887566">
    <property type="component" value="Unplaced"/>
</dbReference>
<reference evidence="3" key="1">
    <citation type="submission" date="2022-11" db="UniProtKB">
        <authorList>
            <consortium name="WormBaseParasite"/>
        </authorList>
    </citation>
    <scope>IDENTIFICATION</scope>
</reference>
<feature type="transmembrane region" description="Helical" evidence="1">
    <location>
        <begin position="92"/>
        <end position="116"/>
    </location>
</feature>
<dbReference type="PANTHER" id="PTHR37446:SF1">
    <property type="entry name" value="CLAUDIN"/>
    <property type="match status" value="1"/>
</dbReference>
<proteinExistence type="predicted"/>
<keyword evidence="2" id="KW-1185">Reference proteome</keyword>
<feature type="transmembrane region" description="Helical" evidence="1">
    <location>
        <begin position="128"/>
        <end position="148"/>
    </location>
</feature>
<dbReference type="PANTHER" id="PTHR37446">
    <property type="entry name" value="CLAUDIN-LIKE IN CAENORHABDITIS"/>
    <property type="match status" value="1"/>
</dbReference>
<dbReference type="AlphaFoldDB" id="A0A914UMI0"/>
<dbReference type="WBParaSite" id="PSAMB.scaffold1105size35898.g11041.t1">
    <property type="protein sequence ID" value="PSAMB.scaffold1105size35898.g11041.t1"/>
    <property type="gene ID" value="PSAMB.scaffold1105size35898.g11041"/>
</dbReference>
<evidence type="ECO:0000313" key="3">
    <source>
        <dbReference type="WBParaSite" id="PSAMB.scaffold1105size35898.g11041.t1"/>
    </source>
</evidence>
<evidence type="ECO:0000256" key="1">
    <source>
        <dbReference type="SAM" id="Phobius"/>
    </source>
</evidence>
<keyword evidence="1" id="KW-0812">Transmembrane</keyword>
<dbReference type="InterPro" id="IPR009545">
    <property type="entry name" value="Claudin-like"/>
</dbReference>